<keyword evidence="3" id="KW-1185">Reference proteome</keyword>
<organism evidence="2 3">
    <name type="scientific">Adiantum capillus-veneris</name>
    <name type="common">Maidenhair fern</name>
    <dbReference type="NCBI Taxonomy" id="13818"/>
    <lineage>
        <taxon>Eukaryota</taxon>
        <taxon>Viridiplantae</taxon>
        <taxon>Streptophyta</taxon>
        <taxon>Embryophyta</taxon>
        <taxon>Tracheophyta</taxon>
        <taxon>Polypodiopsida</taxon>
        <taxon>Polypodiidae</taxon>
        <taxon>Polypodiales</taxon>
        <taxon>Pteridineae</taxon>
        <taxon>Pteridaceae</taxon>
        <taxon>Vittarioideae</taxon>
        <taxon>Adiantum</taxon>
    </lineage>
</organism>
<dbReference type="OrthoDB" id="1918199at2759"/>
<comment type="caution">
    <text evidence="2">The sequence shown here is derived from an EMBL/GenBank/DDBJ whole genome shotgun (WGS) entry which is preliminary data.</text>
</comment>
<evidence type="ECO:0000313" key="2">
    <source>
        <dbReference type="EMBL" id="KAI5076853.1"/>
    </source>
</evidence>
<feature type="region of interest" description="Disordered" evidence="1">
    <location>
        <begin position="370"/>
        <end position="389"/>
    </location>
</feature>
<accession>A0A9D4ZIH0</accession>
<feature type="compositionally biased region" description="Basic and acidic residues" evidence="1">
    <location>
        <begin position="416"/>
        <end position="434"/>
    </location>
</feature>
<gene>
    <name evidence="2" type="ORF">GOP47_0008918</name>
</gene>
<sequence length="1324" mass="145354">MPPSDAVVAAEKETAAEKEQVGHRNVSGHNEEEGSEASSGSMKSPVTPAALCEANGTPALRWKSYTAKQKEFDSHEKLAGASAAASDSKGKLVINLCNSSRCSGKVSPNGSEMKASISSSKKFDTSSSSQEHGSQPNQEDEGPGSQALMEIVTSESLPSGSLESVQNGVKELCTFKRPNATQDLAKMVCRRIRMVRRTLKSPTIHKSLRTRRRMHANDVRSSELDCAGVATNLNSQGPEASNLEEEAGLEGRCGSEGHLEGRRGSEGCLWNAAMEEEDVASRSEELIYTEIEERQSTGKISEACPCDGQAEYLEDKKEPSTKDVSIASAGVKEVVSAGPPCSQLMRVSCNDAECTSRDAGARDLIFGRGQARSLSHEPGTYSDTSKLDVKEQTVLETLLRDEPTGYSSGGGSEPSRSQRVEKSGCEGFIERCGHEGSSQSEDTESTDAESDCSQSDEYDEGDSASSESHECDDEECKCNGLSPGMLVSPSKGVGSAEQVPSILCDAEGNIWHIGKRAEQVRGKGMLKRLRPSNRLQDKTLGLVNKSHPVVLQELGSANMTYHTVTPYSKQIELKWKWPTDTDYTISSFGDVSNRSMVYKEKAIFVGCIPDGTENLEEILHNLMEKFLERFDFAPTILSQIQLVKVIKDFAFLELAIEKVAHIVLAANQLDVFEWGVNGFHFNIEGCKGTHTSVRPLIEYMPLKPARVIFVGNIPKSRWQREYLEGFFASILKGDDGLDDCSLVKCVYLLPESCDAYVELTSEVMADAIIFKCTKNPLFLKEIGEDVFICRDPSSVPLMSKHKGNICPQRSLYIGVSTPGAEFKIDSVRKIFEEILPMITRETNLPGYLEFISVQPGKDYAFFQFNSESFVDALMDEYVVNTHLFVCNSSPLSYIILRPPGYKRPGARYRPDRNRNEALGTMKSSIVSHPRVKNGAVLPTFRKSESIHAKQFGMFPLLPRRFGDKPAKRTDCILSIGASPLPEATWNGLSSAGACAADPNCMLIIEGLPKGLSFKLLQGALNELFEKSLSRMGLLEVGMLVLRHLDRDSNLDVVASLLSAKFVRALLSLRKILVVAGNELKLLAKSARRKGKFAEHGRGQGEVSCLSDDGAYQDEWSKGTPGNVGSISSIQRWKRAVSHIVSHVHGRKNLVSRKELEWDSEIGNTENFRGVAAFLQKNHKGAVRGALKTAKGALKVLSRRQIGSHVLKPTPLQHRRENAFKASAPHGQNATGLLKFGYRDFSAISDDRTNADDFPREILHIVSEGGKRKISSVTTAPKLVRDLGQASVLKMIGNKRKLLHLNENVSAQKTLIMQRNLKKFRQRVP</sequence>
<protein>
    <submittedName>
        <fullName evidence="2">Uncharacterized protein</fullName>
    </submittedName>
</protein>
<evidence type="ECO:0000256" key="1">
    <source>
        <dbReference type="SAM" id="MobiDB-lite"/>
    </source>
</evidence>
<reference evidence="2" key="1">
    <citation type="submission" date="2021-01" db="EMBL/GenBank/DDBJ databases">
        <title>Adiantum capillus-veneris genome.</title>
        <authorList>
            <person name="Fang Y."/>
            <person name="Liao Q."/>
        </authorList>
    </citation>
    <scope>NUCLEOTIDE SEQUENCE</scope>
    <source>
        <strain evidence="2">H3</strain>
        <tissue evidence="2">Leaf</tissue>
    </source>
</reference>
<proteinExistence type="predicted"/>
<feature type="compositionally biased region" description="Acidic residues" evidence="1">
    <location>
        <begin position="441"/>
        <end position="462"/>
    </location>
</feature>
<feature type="compositionally biased region" description="Low complexity" evidence="1">
    <location>
        <begin position="116"/>
        <end position="129"/>
    </location>
</feature>
<dbReference type="EMBL" id="JABFUD020000008">
    <property type="protein sequence ID" value="KAI5076853.1"/>
    <property type="molecule type" value="Genomic_DNA"/>
</dbReference>
<feature type="region of interest" description="Disordered" evidence="1">
    <location>
        <begin position="103"/>
        <end position="145"/>
    </location>
</feature>
<evidence type="ECO:0000313" key="3">
    <source>
        <dbReference type="Proteomes" id="UP000886520"/>
    </source>
</evidence>
<dbReference type="Proteomes" id="UP000886520">
    <property type="component" value="Chromosome 8"/>
</dbReference>
<feature type="region of interest" description="Disordered" evidence="1">
    <location>
        <begin position="397"/>
        <end position="474"/>
    </location>
</feature>
<feature type="region of interest" description="Disordered" evidence="1">
    <location>
        <begin position="1"/>
        <end position="52"/>
    </location>
</feature>
<feature type="compositionally biased region" description="Basic and acidic residues" evidence="1">
    <location>
        <begin position="10"/>
        <end position="22"/>
    </location>
</feature>
<name>A0A9D4ZIH0_ADICA</name>